<keyword evidence="1" id="KW-0175">Coiled coil</keyword>
<dbReference type="Pfam" id="PF00931">
    <property type="entry name" value="NB-ARC"/>
    <property type="match status" value="1"/>
</dbReference>
<dbReference type="NCBIfam" id="NF040586">
    <property type="entry name" value="FxSxx_TPR"/>
    <property type="match status" value="1"/>
</dbReference>
<dbReference type="InterPro" id="IPR053137">
    <property type="entry name" value="NLR-like"/>
</dbReference>
<evidence type="ECO:0000313" key="6">
    <source>
        <dbReference type="Proteomes" id="UP001602370"/>
    </source>
</evidence>
<dbReference type="InterPro" id="IPR027417">
    <property type="entry name" value="P-loop_NTPase"/>
</dbReference>
<dbReference type="PANTHER" id="PTHR46082">
    <property type="entry name" value="ATP/GTP-BINDING PROTEIN-RELATED"/>
    <property type="match status" value="1"/>
</dbReference>
<keyword evidence="6" id="KW-1185">Reference proteome</keyword>
<evidence type="ECO:0000313" key="5">
    <source>
        <dbReference type="EMBL" id="MFF5917490.1"/>
    </source>
</evidence>
<sequence>MDEVTAEHPEGNERATADRPAADHSGADEPATTDHGEADDVVSAELVPLDDVAKALLMGLRPIPDQVVGERRELAEALRRCFFELDTTMRRYAVLRRYSASSLSRYLSGETAAPDHFVNALMDDVGKKLGRPMSPQARQAMTRMQRAALKSTNSRAWQVQQLEDQLAGALQEKALARTMADAVATSLLEHQERVATLEAERRALTEEVAARRTTGIELDLLRAEQHRMLTDHQALRRRVAELEAALEAAELRVALAEQRCADLEHTLLAADASAAAEEDADRLRMEEKLARRQEELDRLREEVASLRVDRVAEARPGEHDAPRPRPESATEPPSLPETQARSAYTDVASHVTVVFAGYHRPWAAWIARRLESHGHRATLQRWDPPRDVPLEQTFRDLLLPRGHVLLVLDEWFFELGARPDGEWNDLLRGFAVEHTDRFAAVSLTDRTLLPAAAALEPVSLWGVDEEEAGARLLARLTLRTVRPAARRVPPGSPIRYPADPPAVWGEVPRRNPRFTGRDDLLTALRERLTDAERGTAAFALVGMSGIGKTQIAAEYAHRFSPDYDVVWWVNSADRTVRRDALGELAVGLSLPVGREPGERVRAVREALRRGDPHGRWLVVFDGWEDTDDIDVMLPQGPGHVLITSRNRGWREHTDILEVPGFDRRESTGHLMRRAPQISAAEADEVAAEVGDVPLPVVQAAAWLGETGEEAAAYLRRVRDGRVSTIEDSLSGDSLPHDSLASWSLLINRLRRSHPQALQVLSLCAALAPGPKPLGLLRSGPTAHLPVDVRWIATDQAAWNRALDTLTSYSILTRIPRPAIAGKESGPDQESVHMHRLVHDIVTRLIDREHHDAHRKAVRNLLAEADPGDPTDSGQWHRYSTILPHLEASGALRSTAPRIQSTVLNCLRFCDSSGVYGEGIRLARRIRQHWDDFMDPAGVPMHSLTAVEADLLRAAGRFREAYEQSVRALRKPKDLDPHGELAELTTQSAVANGMRHLGRYEDAHRFQREILDRSIRLVGTDDPRSLAARHDLAATLRALGRYREAYENDLLTRAQREELLGRDHLAGLASANAVTRDQRLLGMHAGALAHQTAVARRHAEAFGLRHPQTLEADVELALCRRHGDPQGMDTSLAELLDRSGEIHGPGHHITLQCLTLYAHFLREHGDLEPARKLSAEAETGYRALLGPAHPVSAGAVTTTALVMRAAGEQAAALTMLESTLAGLESSVGPDHPWTLGCALNTAAARHDKGEVAAAAELSRDTLRRAQQTLGPEHPLALSCQLALAADLRALPGLFGLRESEEAEKLEEDAVHRLTGALGSRHPLTLSARSGIRPAWEFEPYVD</sequence>
<evidence type="ECO:0000259" key="3">
    <source>
        <dbReference type="Pfam" id="PF00931"/>
    </source>
</evidence>
<reference evidence="5 6" key="1">
    <citation type="submission" date="2024-10" db="EMBL/GenBank/DDBJ databases">
        <title>The Natural Products Discovery Center: Release of the First 8490 Sequenced Strains for Exploring Actinobacteria Biosynthetic Diversity.</title>
        <authorList>
            <person name="Kalkreuter E."/>
            <person name="Kautsar S.A."/>
            <person name="Yang D."/>
            <person name="Bader C.D."/>
            <person name="Teijaro C.N."/>
            <person name="Fluegel L."/>
            <person name="Davis C.M."/>
            <person name="Simpson J.R."/>
            <person name="Lauterbach L."/>
            <person name="Steele A.D."/>
            <person name="Gui C."/>
            <person name="Meng S."/>
            <person name="Li G."/>
            <person name="Viehrig K."/>
            <person name="Ye F."/>
            <person name="Su P."/>
            <person name="Kiefer A.F."/>
            <person name="Nichols A."/>
            <person name="Cepeda A.J."/>
            <person name="Yan W."/>
            <person name="Fan B."/>
            <person name="Jiang Y."/>
            <person name="Adhikari A."/>
            <person name="Zheng C.-J."/>
            <person name="Schuster L."/>
            <person name="Cowan T.M."/>
            <person name="Smanski M.J."/>
            <person name="Chevrette M.G."/>
            <person name="De Carvalho L.P.S."/>
            <person name="Shen B."/>
        </authorList>
    </citation>
    <scope>NUCLEOTIDE SEQUENCE [LARGE SCALE GENOMIC DNA]</scope>
    <source>
        <strain evidence="5 6">NPDC012605</strain>
    </source>
</reference>
<comment type="caution">
    <text evidence="5">The sequence shown here is derived from an EMBL/GenBank/DDBJ whole genome shotgun (WGS) entry which is preliminary data.</text>
</comment>
<accession>A0ABW6XJ31</accession>
<dbReference type="InterPro" id="IPR002182">
    <property type="entry name" value="NB-ARC"/>
</dbReference>
<proteinExistence type="predicted"/>
<dbReference type="SUPFAM" id="SSF48452">
    <property type="entry name" value="TPR-like"/>
    <property type="match status" value="2"/>
</dbReference>
<dbReference type="PANTHER" id="PTHR46082:SF6">
    <property type="entry name" value="AAA+ ATPASE DOMAIN-CONTAINING PROTEIN-RELATED"/>
    <property type="match status" value="1"/>
</dbReference>
<dbReference type="Gene3D" id="1.25.40.10">
    <property type="entry name" value="Tetratricopeptide repeat domain"/>
    <property type="match status" value="2"/>
</dbReference>
<dbReference type="EMBL" id="JBIBDZ010000001">
    <property type="protein sequence ID" value="MFF5917490.1"/>
    <property type="molecule type" value="Genomic_DNA"/>
</dbReference>
<dbReference type="Proteomes" id="UP001602370">
    <property type="component" value="Unassembled WGS sequence"/>
</dbReference>
<dbReference type="RefSeq" id="WP_388304923.1">
    <property type="nucleotide sequence ID" value="NZ_JBIBDZ010000001.1"/>
</dbReference>
<feature type="compositionally biased region" description="Basic and acidic residues" evidence="2">
    <location>
        <begin position="310"/>
        <end position="328"/>
    </location>
</feature>
<evidence type="ECO:0000256" key="2">
    <source>
        <dbReference type="SAM" id="MobiDB-lite"/>
    </source>
</evidence>
<gene>
    <name evidence="5" type="primary">fxsT</name>
    <name evidence="5" type="ORF">ACFY8C_03980</name>
</gene>
<organism evidence="5 6">
    <name type="scientific">Streptomyces flavochromogenes</name>
    <dbReference type="NCBI Taxonomy" id="68199"/>
    <lineage>
        <taxon>Bacteria</taxon>
        <taxon>Bacillati</taxon>
        <taxon>Actinomycetota</taxon>
        <taxon>Actinomycetes</taxon>
        <taxon>Kitasatosporales</taxon>
        <taxon>Streptomycetaceae</taxon>
        <taxon>Streptomyces</taxon>
    </lineage>
</organism>
<dbReference type="Pfam" id="PF13374">
    <property type="entry name" value="TPR_10"/>
    <property type="match status" value="1"/>
</dbReference>
<protein>
    <submittedName>
        <fullName evidence="5">FxSxx-COOH system tetratricopeptide repeat protein</fullName>
    </submittedName>
</protein>
<evidence type="ECO:0000259" key="4">
    <source>
        <dbReference type="Pfam" id="PF13676"/>
    </source>
</evidence>
<dbReference type="SUPFAM" id="SSF52540">
    <property type="entry name" value="P-loop containing nucleoside triphosphate hydrolases"/>
    <property type="match status" value="1"/>
</dbReference>
<dbReference type="Pfam" id="PF13424">
    <property type="entry name" value="TPR_12"/>
    <property type="match status" value="1"/>
</dbReference>
<name>A0ABW6XJ31_9ACTN</name>
<dbReference type="Pfam" id="PF13676">
    <property type="entry name" value="TIR_2"/>
    <property type="match status" value="1"/>
</dbReference>
<feature type="coiled-coil region" evidence="1">
    <location>
        <begin position="232"/>
        <end position="309"/>
    </location>
</feature>
<feature type="domain" description="NB-ARC" evidence="3">
    <location>
        <begin position="519"/>
        <end position="647"/>
    </location>
</feature>
<dbReference type="InterPro" id="IPR000157">
    <property type="entry name" value="TIR_dom"/>
</dbReference>
<feature type="coiled-coil region" evidence="1">
    <location>
        <begin position="159"/>
        <end position="207"/>
    </location>
</feature>
<feature type="region of interest" description="Disordered" evidence="2">
    <location>
        <begin position="310"/>
        <end position="340"/>
    </location>
</feature>
<dbReference type="InterPro" id="IPR011990">
    <property type="entry name" value="TPR-like_helical_dom_sf"/>
</dbReference>
<feature type="domain" description="TIR" evidence="4">
    <location>
        <begin position="351"/>
        <end position="472"/>
    </location>
</feature>
<feature type="region of interest" description="Disordered" evidence="2">
    <location>
        <begin position="1"/>
        <end position="37"/>
    </location>
</feature>
<dbReference type="Gene3D" id="3.40.50.300">
    <property type="entry name" value="P-loop containing nucleotide triphosphate hydrolases"/>
    <property type="match status" value="1"/>
</dbReference>
<evidence type="ECO:0000256" key="1">
    <source>
        <dbReference type="SAM" id="Coils"/>
    </source>
</evidence>